<evidence type="ECO:0000313" key="2">
    <source>
        <dbReference type="Proteomes" id="UP001481413"/>
    </source>
</evidence>
<reference evidence="1 2" key="1">
    <citation type="submission" date="2024-04" db="EMBL/GenBank/DDBJ databases">
        <title>Draft genome sequence of Thalassolituus maritimus NBRC 116585.</title>
        <authorList>
            <person name="Miyakawa T."/>
            <person name="Kusuya Y."/>
            <person name="Miura T."/>
        </authorList>
    </citation>
    <scope>NUCLEOTIDE SEQUENCE [LARGE SCALE GENOMIC DNA]</scope>
    <source>
        <strain evidence="1 2">5NW40-0001</strain>
    </source>
</reference>
<dbReference type="Proteomes" id="UP001481413">
    <property type="component" value="Unassembled WGS sequence"/>
</dbReference>
<keyword evidence="2" id="KW-1185">Reference proteome</keyword>
<comment type="caution">
    <text evidence="1">The sequence shown here is derived from an EMBL/GenBank/DDBJ whole genome shotgun (WGS) entry which is preliminary data.</text>
</comment>
<protein>
    <submittedName>
        <fullName evidence="1">Uncharacterized protein</fullName>
    </submittedName>
</protein>
<gene>
    <name evidence="1" type="ORF">NBRC116585_27330</name>
</gene>
<sequence>MKQKRQRKRILKHLTEQAKDLGITDLYTGNDRRIEFQWLMAHLPSAVQGHYIDDGTYSYIGRNTSWFSDGIVDNLLKKLTYGFWWKQPETIGASDWIQIAHLAFPKHSVPQLQDKVCRQIPDHLSNPAFTSLAADYSDTLSETSKLDALIVLPHESVRSAKTEQRLLKEGNEYERCGIKRHPRSESGLPEGAAHMAEVSARVPFELLLSGLKPECCIIGDVSSALLTARWLRPQLSVVCLAEQRNSLTDLMRKIGIKVKSL</sequence>
<organism evidence="1 2">
    <name type="scientific">Thalassolituus maritimus</name>
    <dbReference type="NCBI Taxonomy" id="484498"/>
    <lineage>
        <taxon>Bacteria</taxon>
        <taxon>Pseudomonadati</taxon>
        <taxon>Pseudomonadota</taxon>
        <taxon>Gammaproteobacteria</taxon>
        <taxon>Oceanospirillales</taxon>
        <taxon>Oceanospirillaceae</taxon>
        <taxon>Thalassolituus</taxon>
    </lineage>
</organism>
<evidence type="ECO:0000313" key="1">
    <source>
        <dbReference type="EMBL" id="GAA6146615.1"/>
    </source>
</evidence>
<dbReference type="EMBL" id="BAABWH010000009">
    <property type="protein sequence ID" value="GAA6146615.1"/>
    <property type="molecule type" value="Genomic_DNA"/>
</dbReference>
<name>A0ABQ0A2J0_9GAMM</name>
<accession>A0ABQ0A2J0</accession>
<proteinExistence type="predicted"/>